<feature type="region of interest" description="Disordered" evidence="12">
    <location>
        <begin position="169"/>
        <end position="188"/>
    </location>
</feature>
<dbReference type="PANTHER" id="PTHR47234">
    <property type="match status" value="1"/>
</dbReference>
<dbReference type="EMBL" id="JACIJH010000009">
    <property type="protein sequence ID" value="MBB5707367.1"/>
    <property type="molecule type" value="Genomic_DNA"/>
</dbReference>
<dbReference type="GO" id="GO:0006826">
    <property type="term" value="P:iron ion transport"/>
    <property type="evidence" value="ECO:0007669"/>
    <property type="project" value="UniProtKB-KW"/>
</dbReference>
<dbReference type="Gene3D" id="3.55.50.30">
    <property type="match status" value="1"/>
</dbReference>
<dbReference type="InterPro" id="IPR039426">
    <property type="entry name" value="TonB-dep_rcpt-like"/>
</dbReference>
<dbReference type="InterPro" id="IPR036942">
    <property type="entry name" value="Beta-barrel_TonB_sf"/>
</dbReference>
<evidence type="ECO:0000256" key="1">
    <source>
        <dbReference type="ARBA" id="ARBA00004571"/>
    </source>
</evidence>
<evidence type="ECO:0000256" key="5">
    <source>
        <dbReference type="ARBA" id="ARBA00022692"/>
    </source>
</evidence>
<organism evidence="15 16">
    <name type="scientific">Sphingopyxis panaciterrulae</name>
    <dbReference type="NCBI Taxonomy" id="462372"/>
    <lineage>
        <taxon>Bacteria</taxon>
        <taxon>Pseudomonadati</taxon>
        <taxon>Pseudomonadota</taxon>
        <taxon>Alphaproteobacteria</taxon>
        <taxon>Sphingomonadales</taxon>
        <taxon>Sphingomonadaceae</taxon>
        <taxon>Sphingopyxis</taxon>
    </lineage>
</organism>
<comment type="similarity">
    <text evidence="10 11">Belongs to the TonB-dependent receptor family.</text>
</comment>
<dbReference type="InterPro" id="IPR000531">
    <property type="entry name" value="Beta-barrel_TonB"/>
</dbReference>
<keyword evidence="4" id="KW-0406">Ion transport</keyword>
<dbReference type="Pfam" id="PF07715">
    <property type="entry name" value="Plug"/>
    <property type="match status" value="1"/>
</dbReference>
<dbReference type="GO" id="GO:0009279">
    <property type="term" value="C:cell outer membrane"/>
    <property type="evidence" value="ECO:0007669"/>
    <property type="project" value="UniProtKB-SubCell"/>
</dbReference>
<feature type="domain" description="Secretin/TonB short N-terminal" evidence="14">
    <location>
        <begin position="53"/>
        <end position="103"/>
    </location>
</feature>
<dbReference type="InterPro" id="IPR011662">
    <property type="entry name" value="Secretin/TonB_short_N"/>
</dbReference>
<evidence type="ECO:0000256" key="8">
    <source>
        <dbReference type="ARBA" id="ARBA00023136"/>
    </source>
</evidence>
<evidence type="ECO:0000256" key="9">
    <source>
        <dbReference type="ARBA" id="ARBA00023237"/>
    </source>
</evidence>
<keyword evidence="5 10" id="KW-0812">Transmembrane</keyword>
<name>A0A7W9ER51_9SPHN</name>
<evidence type="ECO:0000256" key="3">
    <source>
        <dbReference type="ARBA" id="ARBA00022452"/>
    </source>
</evidence>
<dbReference type="Pfam" id="PF00593">
    <property type="entry name" value="TonB_dep_Rec_b-barrel"/>
    <property type="match status" value="1"/>
</dbReference>
<keyword evidence="3 10" id="KW-1134">Transmembrane beta strand</keyword>
<dbReference type="PANTHER" id="PTHR47234:SF2">
    <property type="entry name" value="TONB-DEPENDENT RECEPTOR"/>
    <property type="match status" value="1"/>
</dbReference>
<feature type="chain" id="PRO_5030988161" evidence="13">
    <location>
        <begin position="27"/>
        <end position="983"/>
    </location>
</feature>
<evidence type="ECO:0000256" key="11">
    <source>
        <dbReference type="RuleBase" id="RU003357"/>
    </source>
</evidence>
<dbReference type="InterPro" id="IPR012910">
    <property type="entry name" value="Plug_dom"/>
</dbReference>
<dbReference type="Proteomes" id="UP000537161">
    <property type="component" value="Unassembled WGS sequence"/>
</dbReference>
<dbReference type="RefSeq" id="WP_184099158.1">
    <property type="nucleotide sequence ID" value="NZ_JACIJH010000009.1"/>
</dbReference>
<keyword evidence="9 10" id="KW-0998">Cell outer membrane</keyword>
<proteinExistence type="inferred from homology"/>
<evidence type="ECO:0000256" key="2">
    <source>
        <dbReference type="ARBA" id="ARBA00022448"/>
    </source>
</evidence>
<keyword evidence="8 10" id="KW-0472">Membrane</keyword>
<dbReference type="SMART" id="SM00965">
    <property type="entry name" value="STN"/>
    <property type="match status" value="1"/>
</dbReference>
<evidence type="ECO:0000256" key="6">
    <source>
        <dbReference type="ARBA" id="ARBA00023004"/>
    </source>
</evidence>
<dbReference type="InterPro" id="IPR037066">
    <property type="entry name" value="Plug_dom_sf"/>
</dbReference>
<sequence length="983" mass="104432">MRRNFLAAVLAASTAPIALHAPVAYAQADQQSYDIAPQRLAGALREYSQVSGRDVIASSSLLEGKRNRKVRGRLSPDAALSRLLSGTGLIPELVDGTLVLREGNGDVAANGSTGGSTDNIASSEIIVTGSRIRGAGPTGSPVVTLDRQAIEKSGYGSVQQLLQSLPQAFGGGSNEATTGATTRNGTGNDATLGSSINLRGLGTSSTLVLIDGSRPALGGVGGLFADISLIPMGAVERIEVLTDGASAIYGADAVAGVVNVRLRNRFEGAETMLRAGTADGDMSEVQFSQLLGKRWSSGHVVLAYQFSNRSALAGAKRDYFREDLRPFGGPDFRSTTSVPGTIRAANDQIFGIPAGQDGTALTAAQLLPGVQNQRDGRAESDILPRQRVHSLYGGGELAITDGLTLRANVLAAQRDFRRIAKGDFLRVSRVPVTNPFYVDPIGTNQPVQVTYSFANDMGREIRSGRVRAINVSGGFEQRLGPWSISLGGAYGRQRGTADYTNLVNNGRLTAALADTNPATALNVFGDGRANNPATIDRIRGSYGTIDDYSNWSGALRADGPLFALPAGNVRIAVGAEYRREAYDYFVKNDVSAATPDNAPYPGLPGPRHVKSVYAELNVPIVGPDNAVPGFWRLEISVAGRIEDYNQFGRTENPKASVRWEPVEGISLRGSYGTSFRAPLFDELIGPALSLYSVENVPNPASPTGQSTVLALFGYAPNIQPEKATTWTAGFDIASPSLPGLRASLTYYDVDYRDRIGTVTEDYLRFLSNRDVFGGVITDNPPLDLVNFYFNQPTFFNPLGAAPTDIVAILDGQTRNLSAERQRGIDFDLGYAPPVAGGTLDLGIAGTHIFSIKRQLTPGAPSTNVVGLYASPVKWRLRGRAGWSKGGFSANAFVNYTDGYVNQTAVPAEPVSPWTTVDLTLSQRIGGRGGEDGRGLQLGLSVSNLFDKDPPYVLNRSATSATGYDPEKASPIGRMISVQAVIRW</sequence>
<dbReference type="AlphaFoldDB" id="A0A7W9ER51"/>
<dbReference type="Gene3D" id="2.170.130.10">
    <property type="entry name" value="TonB-dependent receptor, plug domain"/>
    <property type="match status" value="1"/>
</dbReference>
<dbReference type="SUPFAM" id="SSF56935">
    <property type="entry name" value="Porins"/>
    <property type="match status" value="1"/>
</dbReference>
<gene>
    <name evidence="15" type="ORF">FHR21_002733</name>
</gene>
<keyword evidence="6" id="KW-0408">Iron</keyword>
<keyword evidence="16" id="KW-1185">Reference proteome</keyword>
<keyword evidence="2 10" id="KW-0813">Transport</keyword>
<evidence type="ECO:0000313" key="15">
    <source>
        <dbReference type="EMBL" id="MBB5707367.1"/>
    </source>
</evidence>
<evidence type="ECO:0000259" key="14">
    <source>
        <dbReference type="SMART" id="SM00965"/>
    </source>
</evidence>
<protein>
    <submittedName>
        <fullName evidence="15">Outer membrane receptor protein involved in Fe transport</fullName>
    </submittedName>
</protein>
<feature type="compositionally biased region" description="Low complexity" evidence="12">
    <location>
        <begin position="174"/>
        <end position="188"/>
    </location>
</feature>
<keyword evidence="7 11" id="KW-0798">TonB box</keyword>
<accession>A0A7W9ER51</accession>
<comment type="caution">
    <text evidence="15">The sequence shown here is derived from an EMBL/GenBank/DDBJ whole genome shotgun (WGS) entry which is preliminary data.</text>
</comment>
<keyword evidence="4" id="KW-0410">Iron transport</keyword>
<keyword evidence="15" id="KW-0675">Receptor</keyword>
<comment type="subcellular location">
    <subcellularLocation>
        <location evidence="1 10">Cell outer membrane</location>
        <topology evidence="1 10">Multi-pass membrane protein</topology>
    </subcellularLocation>
</comment>
<keyword evidence="13" id="KW-0732">Signal</keyword>
<evidence type="ECO:0000256" key="7">
    <source>
        <dbReference type="ARBA" id="ARBA00023077"/>
    </source>
</evidence>
<evidence type="ECO:0000256" key="12">
    <source>
        <dbReference type="SAM" id="MobiDB-lite"/>
    </source>
</evidence>
<evidence type="ECO:0000256" key="4">
    <source>
        <dbReference type="ARBA" id="ARBA00022496"/>
    </source>
</evidence>
<reference evidence="15 16" key="1">
    <citation type="submission" date="2020-08" db="EMBL/GenBank/DDBJ databases">
        <title>Genomic Encyclopedia of Type Strains, Phase IV (KMG-IV): sequencing the most valuable type-strain genomes for metagenomic binning, comparative biology and taxonomic classification.</title>
        <authorList>
            <person name="Goeker M."/>
        </authorList>
    </citation>
    <scope>NUCLEOTIDE SEQUENCE [LARGE SCALE GENOMIC DNA]</scope>
    <source>
        <strain evidence="15 16">DSM 27163</strain>
    </source>
</reference>
<evidence type="ECO:0000256" key="13">
    <source>
        <dbReference type="SAM" id="SignalP"/>
    </source>
</evidence>
<dbReference type="PROSITE" id="PS52016">
    <property type="entry name" value="TONB_DEPENDENT_REC_3"/>
    <property type="match status" value="1"/>
</dbReference>
<evidence type="ECO:0000256" key="10">
    <source>
        <dbReference type="PROSITE-ProRule" id="PRU01360"/>
    </source>
</evidence>
<feature type="signal peptide" evidence="13">
    <location>
        <begin position="1"/>
        <end position="26"/>
    </location>
</feature>
<evidence type="ECO:0000313" key="16">
    <source>
        <dbReference type="Proteomes" id="UP000537161"/>
    </source>
</evidence>
<dbReference type="Gene3D" id="2.40.170.20">
    <property type="entry name" value="TonB-dependent receptor, beta-barrel domain"/>
    <property type="match status" value="1"/>
</dbReference>